<sequence length="435" mass="44605">MTLEGLLDLTRRSLRILALITVSCVLVSAAAALLSPVTYTASAVAYLRINVLQDPPQDPDSHYAATQMASRKIEAIIPVFTSEAVGQRVADSLSLDASASQTARSLSAEHTPDTVTVRVSATASSADEAQRIADEAVLQAAAEVEELEGEGSPVEIVLMTPARLPAITRAPHLPTYLGLGLLAGLVLGYSWILLRAALDKSLRAAQDVRAAVAAPLLAVIPPSASMRRHGGAHLADPTEPRIEEQVRRLRTGLRSAQDGPRALVVTSPGGGQGASSLALSLARLTAMSGERVILIDADLRSPALGGRAGLEPDHPGLCQLLTGGARLEEALVRTRVPGLALIPAGGTPSNPSELLGSAAMAELLGRLSADHLLIIDAPPALPFTDAAVLSRHSNGTLVVIGAGSATAEDVAETTIAVEQAGGSVLGVVLNGAASG</sequence>
<name>A0A3P1V8C3_9ACTO</name>
<dbReference type="GO" id="GO:0004715">
    <property type="term" value="F:non-membrane spanning protein tyrosine kinase activity"/>
    <property type="evidence" value="ECO:0007669"/>
    <property type="project" value="UniProtKB-EC"/>
</dbReference>
<dbReference type="SUPFAM" id="SSF52540">
    <property type="entry name" value="P-loop containing nucleoside triphosphate hydrolases"/>
    <property type="match status" value="1"/>
</dbReference>
<dbReference type="RefSeq" id="WP_124933280.1">
    <property type="nucleotide sequence ID" value="NZ_RQZC01000004.1"/>
</dbReference>
<dbReference type="GO" id="GO:0005524">
    <property type="term" value="F:ATP binding"/>
    <property type="evidence" value="ECO:0007669"/>
    <property type="project" value="UniProtKB-KW"/>
</dbReference>
<keyword evidence="2" id="KW-0067">ATP-binding</keyword>
<dbReference type="EC" id="2.7.10.2" evidence="5"/>
<proteinExistence type="predicted"/>
<keyword evidence="3" id="KW-0472">Membrane</keyword>
<keyword evidence="3" id="KW-1133">Transmembrane helix</keyword>
<evidence type="ECO:0000313" key="6">
    <source>
        <dbReference type="Proteomes" id="UP000271272"/>
    </source>
</evidence>
<dbReference type="InterPro" id="IPR005702">
    <property type="entry name" value="Wzc-like_C"/>
</dbReference>
<dbReference type="InterPro" id="IPR027417">
    <property type="entry name" value="P-loop_NTPase"/>
</dbReference>
<reference evidence="5 6" key="1">
    <citation type="submission" date="2018-11" db="EMBL/GenBank/DDBJ databases">
        <title>Genomes From Bacteria Associated with the Canine Oral Cavity: a Test Case for Automated Genome-Based Taxonomic Assignment.</title>
        <authorList>
            <person name="Coil D.A."/>
            <person name="Jospin G."/>
            <person name="Darling A.E."/>
            <person name="Wallis C."/>
            <person name="Davis I.J."/>
            <person name="Harris S."/>
            <person name="Eisen J.A."/>
            <person name="Holcombe L.J."/>
            <person name="O'Flynn C."/>
        </authorList>
    </citation>
    <scope>NUCLEOTIDE SEQUENCE [LARGE SCALE GENOMIC DNA]</scope>
    <source>
        <strain evidence="5 6">OH5050</strain>
    </source>
</reference>
<feature type="domain" description="CobQ/CobB/MinD/ParA nucleotide binding" evidence="4">
    <location>
        <begin position="263"/>
        <end position="399"/>
    </location>
</feature>
<dbReference type="Pfam" id="PF01656">
    <property type="entry name" value="CbiA"/>
    <property type="match status" value="1"/>
</dbReference>
<evidence type="ECO:0000256" key="2">
    <source>
        <dbReference type="ARBA" id="ARBA00022840"/>
    </source>
</evidence>
<evidence type="ECO:0000256" key="1">
    <source>
        <dbReference type="ARBA" id="ARBA00022741"/>
    </source>
</evidence>
<comment type="caution">
    <text evidence="5">The sequence shown here is derived from an EMBL/GenBank/DDBJ whole genome shotgun (WGS) entry which is preliminary data.</text>
</comment>
<keyword evidence="5" id="KW-0418">Kinase</keyword>
<protein>
    <submittedName>
        <fullName evidence="5">Polysaccharide biosynthesis tyrosine autokinase</fullName>
        <ecNumber evidence="5">2.7.10.2</ecNumber>
    </submittedName>
</protein>
<evidence type="ECO:0000259" key="4">
    <source>
        <dbReference type="Pfam" id="PF01656"/>
    </source>
</evidence>
<accession>A0A3P1V8C3</accession>
<dbReference type="InterPro" id="IPR002586">
    <property type="entry name" value="CobQ/CobB/MinD/ParA_Nub-bd_dom"/>
</dbReference>
<dbReference type="InterPro" id="IPR050445">
    <property type="entry name" value="Bact_polysacc_biosynth/exp"/>
</dbReference>
<dbReference type="PANTHER" id="PTHR32309">
    <property type="entry name" value="TYROSINE-PROTEIN KINASE"/>
    <property type="match status" value="1"/>
</dbReference>
<keyword evidence="3" id="KW-0812">Transmembrane</keyword>
<keyword evidence="1" id="KW-0547">Nucleotide-binding</keyword>
<feature type="transmembrane region" description="Helical" evidence="3">
    <location>
        <begin position="173"/>
        <end position="194"/>
    </location>
</feature>
<dbReference type="OrthoDB" id="9812433at2"/>
<dbReference type="CDD" id="cd05387">
    <property type="entry name" value="BY-kinase"/>
    <property type="match status" value="1"/>
</dbReference>
<gene>
    <name evidence="5" type="ORF">EII10_04260</name>
</gene>
<dbReference type="EMBL" id="RQZC01000004">
    <property type="protein sequence ID" value="RRD29917.1"/>
    <property type="molecule type" value="Genomic_DNA"/>
</dbReference>
<keyword evidence="6" id="KW-1185">Reference proteome</keyword>
<evidence type="ECO:0000313" key="5">
    <source>
        <dbReference type="EMBL" id="RRD29917.1"/>
    </source>
</evidence>
<keyword evidence="5" id="KW-0808">Transferase</keyword>
<organism evidence="5 6">
    <name type="scientific">Actinomyces bowdenii</name>
    <dbReference type="NCBI Taxonomy" id="131109"/>
    <lineage>
        <taxon>Bacteria</taxon>
        <taxon>Bacillati</taxon>
        <taxon>Actinomycetota</taxon>
        <taxon>Actinomycetes</taxon>
        <taxon>Actinomycetales</taxon>
        <taxon>Actinomycetaceae</taxon>
        <taxon>Actinomyces</taxon>
    </lineage>
</organism>
<dbReference type="PANTHER" id="PTHR32309:SF31">
    <property type="entry name" value="CAPSULAR EXOPOLYSACCHARIDE FAMILY"/>
    <property type="match status" value="1"/>
</dbReference>
<dbReference type="Gene3D" id="3.40.50.300">
    <property type="entry name" value="P-loop containing nucleotide triphosphate hydrolases"/>
    <property type="match status" value="1"/>
</dbReference>
<dbReference type="Proteomes" id="UP000271272">
    <property type="component" value="Unassembled WGS sequence"/>
</dbReference>
<evidence type="ECO:0000256" key="3">
    <source>
        <dbReference type="SAM" id="Phobius"/>
    </source>
</evidence>
<dbReference type="NCBIfam" id="TIGR01007">
    <property type="entry name" value="eps_fam"/>
    <property type="match status" value="1"/>
</dbReference>
<dbReference type="AlphaFoldDB" id="A0A3P1V8C3"/>